<dbReference type="RefSeq" id="WP_262168612.1">
    <property type="nucleotide sequence ID" value="NZ_CP104965.1"/>
</dbReference>
<dbReference type="EMBL" id="CP104965">
    <property type="protein sequence ID" value="UXN69914.1"/>
    <property type="molecule type" value="Genomic_DNA"/>
</dbReference>
<accession>A0ABY6CCL6</accession>
<sequence length="338" mass="37174">MPLTQVEKNQEIMSLALEDRSSGYQDLVSNSNALLSVLKRKGLWKPFSGPTIRERLLYGKSGNVIWYNGFDFLKNSPAELFNDAEYRPKMVAVGVALSNEEILTNDGPNQLLDIMEAHIEAAENELLDEVDLSLHGDGTRYGGKELGGLRLAVPTVVNAGTYGGISRADNPQWRTSAFDAQTAFPELGTQVTATTIRPMYNRIVTQRSRGRRGPDLILASPEHYAAYDAATVAIQRINDESGLGKLGFTSLKYYGGGRQAEIVQDGGIGSNMPANTSYLLETASLRVRYHPDRNFDKIGRTMMPINQDAAVQYIGFMGELTQVNPLFQSKLYDSNPAA</sequence>
<dbReference type="Proteomes" id="UP001061862">
    <property type="component" value="Chromosome"/>
</dbReference>
<evidence type="ECO:0000313" key="1">
    <source>
        <dbReference type="EMBL" id="UXN69914.1"/>
    </source>
</evidence>
<evidence type="ECO:0000313" key="2">
    <source>
        <dbReference type="Proteomes" id="UP001061862"/>
    </source>
</evidence>
<dbReference type="InterPro" id="IPR049718">
    <property type="entry name" value="AKO59007-like"/>
</dbReference>
<reference evidence="1 2" key="1">
    <citation type="submission" date="2022-09" db="EMBL/GenBank/DDBJ databases">
        <title>Interaction between co-microsymbionts with complementary sets of symbiotic genes in legume-rhizobium systems.</title>
        <authorList>
            <person name="Safronova V."/>
            <person name="Sazanova A."/>
            <person name="Afonin A."/>
            <person name="Chirak E."/>
        </authorList>
    </citation>
    <scope>NUCLEOTIDE SEQUENCE [LARGE SCALE GENOMIC DNA]</scope>
    <source>
        <strain evidence="1 2">A18/4-1</strain>
    </source>
</reference>
<keyword evidence="2" id="KW-1185">Reference proteome</keyword>
<proteinExistence type="predicted"/>
<name>A0ABY6CCL6_9HYPH</name>
<organism evidence="1 2">
    <name type="scientific">Devosia neptuniae</name>
    <dbReference type="NCBI Taxonomy" id="191302"/>
    <lineage>
        <taxon>Bacteria</taxon>
        <taxon>Pseudomonadati</taxon>
        <taxon>Pseudomonadota</taxon>
        <taxon>Alphaproteobacteria</taxon>
        <taxon>Hyphomicrobiales</taxon>
        <taxon>Devosiaceae</taxon>
        <taxon>Devosia</taxon>
    </lineage>
</organism>
<dbReference type="NCBIfam" id="NF033394">
    <property type="entry name" value="capsid_maj_Podo"/>
    <property type="match status" value="1"/>
</dbReference>
<protein>
    <submittedName>
        <fullName evidence="1">Phage major capsid protein</fullName>
    </submittedName>
</protein>
<gene>
    <name evidence="1" type="ORF">N8A98_22345</name>
</gene>